<gene>
    <name evidence="1" type="ORF">VNO77_03348</name>
</gene>
<reference evidence="1 2" key="1">
    <citation type="submission" date="2024-01" db="EMBL/GenBank/DDBJ databases">
        <title>The genomes of 5 underutilized Papilionoideae crops provide insights into root nodulation and disease resistanc.</title>
        <authorList>
            <person name="Jiang F."/>
        </authorList>
    </citation>
    <scope>NUCLEOTIDE SEQUENCE [LARGE SCALE GENOMIC DNA]</scope>
    <source>
        <strain evidence="1">LVBAO_FW01</strain>
        <tissue evidence="1">Leaves</tissue>
    </source>
</reference>
<sequence length="154" mass="17716">MSHDVVRFWLERHAIDLDPWFRTATRLQLRDSLCEPLKEAYKAIDIVNGRAVLGTGVVHEVKALNLTKKGAQWEVLVHDIGCLNRPTESHLEYFTIVNTWQEKRQSGQRCGTLSISGILVSTYKIIPHINLRPYALFGYQLCKGKDLVFYPYTD</sequence>
<proteinExistence type="predicted"/>
<keyword evidence="2" id="KW-1185">Reference proteome</keyword>
<name>A0AAN9N100_CANGL</name>
<evidence type="ECO:0000313" key="1">
    <source>
        <dbReference type="EMBL" id="KAK7361298.1"/>
    </source>
</evidence>
<protein>
    <submittedName>
        <fullName evidence="1">Uncharacterized protein</fullName>
    </submittedName>
</protein>
<organism evidence="1 2">
    <name type="scientific">Canavalia gladiata</name>
    <name type="common">Sword bean</name>
    <name type="synonym">Dolichos gladiatus</name>
    <dbReference type="NCBI Taxonomy" id="3824"/>
    <lineage>
        <taxon>Eukaryota</taxon>
        <taxon>Viridiplantae</taxon>
        <taxon>Streptophyta</taxon>
        <taxon>Embryophyta</taxon>
        <taxon>Tracheophyta</taxon>
        <taxon>Spermatophyta</taxon>
        <taxon>Magnoliopsida</taxon>
        <taxon>eudicotyledons</taxon>
        <taxon>Gunneridae</taxon>
        <taxon>Pentapetalae</taxon>
        <taxon>rosids</taxon>
        <taxon>fabids</taxon>
        <taxon>Fabales</taxon>
        <taxon>Fabaceae</taxon>
        <taxon>Papilionoideae</taxon>
        <taxon>50 kb inversion clade</taxon>
        <taxon>NPAAA clade</taxon>
        <taxon>indigoferoid/millettioid clade</taxon>
        <taxon>Phaseoleae</taxon>
        <taxon>Canavalia</taxon>
    </lineage>
</organism>
<comment type="caution">
    <text evidence="1">The sequence shown here is derived from an EMBL/GenBank/DDBJ whole genome shotgun (WGS) entry which is preliminary data.</text>
</comment>
<accession>A0AAN9N100</accession>
<dbReference type="EMBL" id="JAYMYQ010000001">
    <property type="protein sequence ID" value="KAK7361298.1"/>
    <property type="molecule type" value="Genomic_DNA"/>
</dbReference>
<dbReference type="AlphaFoldDB" id="A0AAN9N100"/>
<dbReference type="Proteomes" id="UP001367508">
    <property type="component" value="Unassembled WGS sequence"/>
</dbReference>
<evidence type="ECO:0000313" key="2">
    <source>
        <dbReference type="Proteomes" id="UP001367508"/>
    </source>
</evidence>